<dbReference type="InterPro" id="IPR036779">
    <property type="entry name" value="LysM_dom_sf"/>
</dbReference>
<accession>A0ABT5K773</accession>
<dbReference type="PANTHER" id="PTHR34700:SF4">
    <property type="entry name" value="PHAGE-LIKE ELEMENT PBSX PROTEIN XKDP"/>
    <property type="match status" value="1"/>
</dbReference>
<keyword evidence="1" id="KW-0732">Signal</keyword>
<dbReference type="Pfam" id="PF01476">
    <property type="entry name" value="LysM"/>
    <property type="match status" value="1"/>
</dbReference>
<dbReference type="CDD" id="cd00118">
    <property type="entry name" value="LysM"/>
    <property type="match status" value="1"/>
</dbReference>
<dbReference type="InterPro" id="IPR052196">
    <property type="entry name" value="Bact_Kbp"/>
</dbReference>
<dbReference type="PANTHER" id="PTHR34700">
    <property type="entry name" value="POTASSIUM BINDING PROTEIN KBP"/>
    <property type="match status" value="1"/>
</dbReference>
<dbReference type="RefSeq" id="WP_273674548.1">
    <property type="nucleotide sequence ID" value="NZ_JAQQXR010000015.1"/>
</dbReference>
<evidence type="ECO:0000313" key="3">
    <source>
        <dbReference type="EMBL" id="MDC8760641.1"/>
    </source>
</evidence>
<feature type="chain" id="PRO_5045174717" evidence="1">
    <location>
        <begin position="28"/>
        <end position="378"/>
    </location>
</feature>
<dbReference type="InterPro" id="IPR018392">
    <property type="entry name" value="LysM"/>
</dbReference>
<gene>
    <name evidence="3" type="ORF">OIK44_23930</name>
</gene>
<keyword evidence="4" id="KW-1185">Reference proteome</keyword>
<proteinExistence type="predicted"/>
<evidence type="ECO:0000259" key="2">
    <source>
        <dbReference type="PROSITE" id="PS51782"/>
    </source>
</evidence>
<dbReference type="EMBL" id="JAQQXR010000015">
    <property type="protein sequence ID" value="MDC8760641.1"/>
    <property type="molecule type" value="Genomic_DNA"/>
</dbReference>
<reference evidence="3 4" key="1">
    <citation type="submission" date="2022-10" db="EMBL/GenBank/DDBJ databases">
        <title>Janthinobacterium sp. hw3 Genome sequencing.</title>
        <authorList>
            <person name="Park S."/>
        </authorList>
    </citation>
    <scope>NUCLEOTIDE SEQUENCE [LARGE SCALE GENOMIC DNA]</scope>
    <source>
        <strain evidence="4">hw3</strain>
    </source>
</reference>
<dbReference type="Proteomes" id="UP001221208">
    <property type="component" value="Unassembled WGS sequence"/>
</dbReference>
<protein>
    <submittedName>
        <fullName evidence="3">LysM domain-containing protein</fullName>
    </submittedName>
</protein>
<dbReference type="PROSITE" id="PS51782">
    <property type="entry name" value="LYSM"/>
    <property type="match status" value="1"/>
</dbReference>
<evidence type="ECO:0000256" key="1">
    <source>
        <dbReference type="SAM" id="SignalP"/>
    </source>
</evidence>
<dbReference type="SUPFAM" id="SSF54106">
    <property type="entry name" value="LysM domain"/>
    <property type="match status" value="1"/>
</dbReference>
<name>A0ABT5K773_9BURK</name>
<evidence type="ECO:0000313" key="4">
    <source>
        <dbReference type="Proteomes" id="UP001221208"/>
    </source>
</evidence>
<sequence length="378" mass="40223">MENFSTVGVRLVCAALFAGGTAGGAAAATCEFLPNAPDQHAVVKGDTLWGIAGRFLEHPWCWGQVWGLNRDEIRDPHWIYPGQIVYLDRAAGRLRLGGGPGAADGAGDAADARLSPRLRIEALDKDALPAIPPGAIEPFLSQPLIVEADQLATAPRIVATQENHLFLGKGDKAYVRGELEGGSAFQVFRPGKPLKDPLSQAVIGHEAFYLGTMTLRSAAKAEAKANAKAEAGAANDIHTFVIASTKQEMGVGDRLLPAPPVPMRSYAPHTPSRQVDARVMSIYGGVSYAGQNQIVSVNRGALDGLDIGSVLQLYHDGRTVTDATAAKGWFGIGKPQVKLPDEQYGSLFIFRVFKHIAYGLIMQVTEPVQVGDVATNPE</sequence>
<feature type="domain" description="LysM" evidence="2">
    <location>
        <begin position="38"/>
        <end position="87"/>
    </location>
</feature>
<dbReference type="Gene3D" id="3.10.350.10">
    <property type="entry name" value="LysM domain"/>
    <property type="match status" value="1"/>
</dbReference>
<comment type="caution">
    <text evidence="3">The sequence shown here is derived from an EMBL/GenBank/DDBJ whole genome shotgun (WGS) entry which is preliminary data.</text>
</comment>
<organism evidence="3 4">
    <name type="scientific">Janthinobacterium fluminis</name>
    <dbReference type="NCBI Taxonomy" id="2987524"/>
    <lineage>
        <taxon>Bacteria</taxon>
        <taxon>Pseudomonadati</taxon>
        <taxon>Pseudomonadota</taxon>
        <taxon>Betaproteobacteria</taxon>
        <taxon>Burkholderiales</taxon>
        <taxon>Oxalobacteraceae</taxon>
        <taxon>Janthinobacterium</taxon>
    </lineage>
</organism>
<feature type="signal peptide" evidence="1">
    <location>
        <begin position="1"/>
        <end position="27"/>
    </location>
</feature>